<organism evidence="1 2">
    <name type="scientific">Austropuccinia psidii MF-1</name>
    <dbReference type="NCBI Taxonomy" id="1389203"/>
    <lineage>
        <taxon>Eukaryota</taxon>
        <taxon>Fungi</taxon>
        <taxon>Dikarya</taxon>
        <taxon>Basidiomycota</taxon>
        <taxon>Pucciniomycotina</taxon>
        <taxon>Pucciniomycetes</taxon>
        <taxon>Pucciniales</taxon>
        <taxon>Sphaerophragmiaceae</taxon>
        <taxon>Austropuccinia</taxon>
    </lineage>
</organism>
<proteinExistence type="predicted"/>
<dbReference type="Proteomes" id="UP000765509">
    <property type="component" value="Unassembled WGS sequence"/>
</dbReference>
<accession>A0A9Q3JYU0</accession>
<gene>
    <name evidence="1" type="ORF">O181_110541</name>
</gene>
<dbReference type="EMBL" id="AVOT02086971">
    <property type="protein sequence ID" value="MBW0570826.1"/>
    <property type="molecule type" value="Genomic_DNA"/>
</dbReference>
<reference evidence="1" key="1">
    <citation type="submission" date="2021-03" db="EMBL/GenBank/DDBJ databases">
        <title>Draft genome sequence of rust myrtle Austropuccinia psidii MF-1, a brazilian biotype.</title>
        <authorList>
            <person name="Quecine M.C."/>
            <person name="Pachon D.M.R."/>
            <person name="Bonatelli M.L."/>
            <person name="Correr F.H."/>
            <person name="Franceschini L.M."/>
            <person name="Leite T.F."/>
            <person name="Margarido G.R.A."/>
            <person name="Almeida C.A."/>
            <person name="Ferrarezi J.A."/>
            <person name="Labate C.A."/>
        </authorList>
    </citation>
    <scope>NUCLEOTIDE SEQUENCE</scope>
    <source>
        <strain evidence="1">MF-1</strain>
    </source>
</reference>
<keyword evidence="2" id="KW-1185">Reference proteome</keyword>
<name>A0A9Q3JYU0_9BASI</name>
<evidence type="ECO:0000313" key="2">
    <source>
        <dbReference type="Proteomes" id="UP000765509"/>
    </source>
</evidence>
<dbReference type="AlphaFoldDB" id="A0A9Q3JYU0"/>
<protein>
    <submittedName>
        <fullName evidence="1">Uncharacterized protein</fullName>
    </submittedName>
</protein>
<comment type="caution">
    <text evidence="1">The sequence shown here is derived from an EMBL/GenBank/DDBJ whole genome shotgun (WGS) entry which is preliminary data.</text>
</comment>
<evidence type="ECO:0000313" key="1">
    <source>
        <dbReference type="EMBL" id="MBW0570826.1"/>
    </source>
</evidence>
<sequence length="109" mass="12097">MFSDSKNSSPPPILPNVFVASPATPSWIQSNIPEPPLAPTLAELKIDFGYYFFLFNTEMNQLGANMHLFFGTTPPAYNTFRNAHNIIMASVSSPTLVHSFRGVSPLYFI</sequence>